<proteinExistence type="predicted"/>
<evidence type="ECO:0000259" key="15">
    <source>
        <dbReference type="PROSITE" id="PS50109"/>
    </source>
</evidence>
<keyword evidence="18" id="KW-1185">Reference proteome</keyword>
<dbReference type="Proteomes" id="UP001310386">
    <property type="component" value="Unassembled WGS sequence"/>
</dbReference>
<dbReference type="GO" id="GO:0016301">
    <property type="term" value="F:kinase activity"/>
    <property type="evidence" value="ECO:0007669"/>
    <property type="project" value="UniProtKB-KW"/>
</dbReference>
<dbReference type="InterPro" id="IPR036890">
    <property type="entry name" value="HATPase_C_sf"/>
</dbReference>
<keyword evidence="13 14" id="KW-0472">Membrane</keyword>
<evidence type="ECO:0000256" key="5">
    <source>
        <dbReference type="ARBA" id="ARBA00022553"/>
    </source>
</evidence>
<feature type="transmembrane region" description="Helical" evidence="14">
    <location>
        <begin position="148"/>
        <end position="172"/>
    </location>
</feature>
<keyword evidence="11 14" id="KW-1133">Transmembrane helix</keyword>
<dbReference type="PROSITE" id="PS50885">
    <property type="entry name" value="HAMP"/>
    <property type="match status" value="1"/>
</dbReference>
<dbReference type="InterPro" id="IPR050428">
    <property type="entry name" value="TCS_sensor_his_kinase"/>
</dbReference>
<dbReference type="CDD" id="cd00082">
    <property type="entry name" value="HisKA"/>
    <property type="match status" value="1"/>
</dbReference>
<evidence type="ECO:0000256" key="11">
    <source>
        <dbReference type="ARBA" id="ARBA00022989"/>
    </source>
</evidence>
<dbReference type="PANTHER" id="PTHR45436">
    <property type="entry name" value="SENSOR HISTIDINE KINASE YKOH"/>
    <property type="match status" value="1"/>
</dbReference>
<dbReference type="Pfam" id="PF00512">
    <property type="entry name" value="HisKA"/>
    <property type="match status" value="1"/>
</dbReference>
<dbReference type="RefSeq" id="WP_371754209.1">
    <property type="nucleotide sequence ID" value="NZ_JAYJLD010000013.1"/>
</dbReference>
<evidence type="ECO:0000256" key="12">
    <source>
        <dbReference type="ARBA" id="ARBA00023012"/>
    </source>
</evidence>
<dbReference type="InterPro" id="IPR003661">
    <property type="entry name" value="HisK_dim/P_dom"/>
</dbReference>
<name>A0ABU5ZJQ1_9BACL</name>
<evidence type="ECO:0000256" key="6">
    <source>
        <dbReference type="ARBA" id="ARBA00022679"/>
    </source>
</evidence>
<evidence type="ECO:0000256" key="2">
    <source>
        <dbReference type="ARBA" id="ARBA00004651"/>
    </source>
</evidence>
<dbReference type="PROSITE" id="PS50109">
    <property type="entry name" value="HIS_KIN"/>
    <property type="match status" value="1"/>
</dbReference>
<evidence type="ECO:0000256" key="9">
    <source>
        <dbReference type="ARBA" id="ARBA00022777"/>
    </source>
</evidence>
<dbReference type="SUPFAM" id="SSF55874">
    <property type="entry name" value="ATPase domain of HSP90 chaperone/DNA topoisomerase II/histidine kinase"/>
    <property type="match status" value="1"/>
</dbReference>
<evidence type="ECO:0000259" key="16">
    <source>
        <dbReference type="PROSITE" id="PS50885"/>
    </source>
</evidence>
<dbReference type="EMBL" id="JAYJLD010000013">
    <property type="protein sequence ID" value="MEB3102092.1"/>
    <property type="molecule type" value="Genomic_DNA"/>
</dbReference>
<keyword evidence="8" id="KW-0547">Nucleotide-binding</keyword>
<dbReference type="EC" id="2.7.13.3" evidence="3"/>
<dbReference type="SMART" id="SM00304">
    <property type="entry name" value="HAMP"/>
    <property type="match status" value="1"/>
</dbReference>
<keyword evidence="4" id="KW-1003">Cell membrane</keyword>
<feature type="domain" description="Histidine kinase" evidence="15">
    <location>
        <begin position="232"/>
        <end position="437"/>
    </location>
</feature>
<feature type="domain" description="HAMP" evidence="16">
    <location>
        <begin position="172"/>
        <end position="224"/>
    </location>
</feature>
<evidence type="ECO:0000256" key="14">
    <source>
        <dbReference type="SAM" id="Phobius"/>
    </source>
</evidence>
<dbReference type="SMART" id="SM00387">
    <property type="entry name" value="HATPase_c"/>
    <property type="match status" value="1"/>
</dbReference>
<dbReference type="InterPro" id="IPR036097">
    <property type="entry name" value="HisK_dim/P_sf"/>
</dbReference>
<dbReference type="Gene3D" id="6.10.340.10">
    <property type="match status" value="1"/>
</dbReference>
<organism evidence="17 18">
    <name type="scientific">Ferviditalea candida</name>
    <dbReference type="NCBI Taxonomy" id="3108399"/>
    <lineage>
        <taxon>Bacteria</taxon>
        <taxon>Bacillati</taxon>
        <taxon>Bacillota</taxon>
        <taxon>Bacilli</taxon>
        <taxon>Bacillales</taxon>
        <taxon>Paenibacillaceae</taxon>
        <taxon>Ferviditalea</taxon>
    </lineage>
</organism>
<evidence type="ECO:0000256" key="1">
    <source>
        <dbReference type="ARBA" id="ARBA00000085"/>
    </source>
</evidence>
<feature type="transmembrane region" description="Helical" evidence="14">
    <location>
        <begin position="9"/>
        <end position="32"/>
    </location>
</feature>
<evidence type="ECO:0000313" key="17">
    <source>
        <dbReference type="EMBL" id="MEB3102092.1"/>
    </source>
</evidence>
<dbReference type="PANTHER" id="PTHR45436:SF5">
    <property type="entry name" value="SENSOR HISTIDINE KINASE TRCS"/>
    <property type="match status" value="1"/>
</dbReference>
<keyword evidence="7 14" id="KW-0812">Transmembrane</keyword>
<dbReference type="CDD" id="cd06225">
    <property type="entry name" value="HAMP"/>
    <property type="match status" value="1"/>
</dbReference>
<dbReference type="SMART" id="SM00388">
    <property type="entry name" value="HisKA"/>
    <property type="match status" value="1"/>
</dbReference>
<dbReference type="InterPro" id="IPR004358">
    <property type="entry name" value="Sig_transdc_His_kin-like_C"/>
</dbReference>
<comment type="subcellular location">
    <subcellularLocation>
        <location evidence="2">Cell membrane</location>
        <topology evidence="2">Multi-pass membrane protein</topology>
    </subcellularLocation>
</comment>
<evidence type="ECO:0000256" key="4">
    <source>
        <dbReference type="ARBA" id="ARBA00022475"/>
    </source>
</evidence>
<dbReference type="InterPro" id="IPR003660">
    <property type="entry name" value="HAMP_dom"/>
</dbReference>
<dbReference type="SUPFAM" id="SSF47384">
    <property type="entry name" value="Homodimeric domain of signal transducing histidine kinase"/>
    <property type="match status" value="1"/>
</dbReference>
<comment type="caution">
    <text evidence="17">The sequence shown here is derived from an EMBL/GenBank/DDBJ whole genome shotgun (WGS) entry which is preliminary data.</text>
</comment>
<dbReference type="PRINTS" id="PR00344">
    <property type="entry name" value="BCTRLSENSOR"/>
</dbReference>
<dbReference type="InterPro" id="IPR003594">
    <property type="entry name" value="HATPase_dom"/>
</dbReference>
<dbReference type="InterPro" id="IPR005467">
    <property type="entry name" value="His_kinase_dom"/>
</dbReference>
<comment type="catalytic activity">
    <reaction evidence="1">
        <text>ATP + protein L-histidine = ADP + protein N-phospho-L-histidine.</text>
        <dbReference type="EC" id="2.7.13.3"/>
    </reaction>
</comment>
<evidence type="ECO:0000256" key="7">
    <source>
        <dbReference type="ARBA" id="ARBA00022692"/>
    </source>
</evidence>
<evidence type="ECO:0000256" key="10">
    <source>
        <dbReference type="ARBA" id="ARBA00022840"/>
    </source>
</evidence>
<dbReference type="Pfam" id="PF02518">
    <property type="entry name" value="HATPase_c"/>
    <property type="match status" value="1"/>
</dbReference>
<keyword evidence="9 17" id="KW-0418">Kinase</keyword>
<keyword evidence="5" id="KW-0597">Phosphoprotein</keyword>
<dbReference type="Gene3D" id="1.10.287.130">
    <property type="match status" value="1"/>
</dbReference>
<accession>A0ABU5ZJQ1</accession>
<keyword evidence="12" id="KW-0902">Two-component regulatory system</keyword>
<keyword evidence="10" id="KW-0067">ATP-binding</keyword>
<evidence type="ECO:0000313" key="18">
    <source>
        <dbReference type="Proteomes" id="UP001310386"/>
    </source>
</evidence>
<dbReference type="Gene3D" id="3.30.565.10">
    <property type="entry name" value="Histidine kinase-like ATPase, C-terminal domain"/>
    <property type="match status" value="1"/>
</dbReference>
<evidence type="ECO:0000256" key="8">
    <source>
        <dbReference type="ARBA" id="ARBA00022741"/>
    </source>
</evidence>
<gene>
    <name evidence="17" type="ORF">VF724_10495</name>
</gene>
<evidence type="ECO:0000256" key="13">
    <source>
        <dbReference type="ARBA" id="ARBA00023136"/>
    </source>
</evidence>
<protein>
    <recommendedName>
        <fullName evidence="3">histidine kinase</fullName>
        <ecNumber evidence="3">2.7.13.3</ecNumber>
    </recommendedName>
</protein>
<sequence>MMHSLRTRILLSLFVVMIGSVAITVTLFTRFIDQMIVEQTRNQLQLQMDKALDIIQEEVNALDASDLPLRFKNHKLNADFYIEDSTGRVVAASDSTLIGANAPLQLEHENGIKQFVGKQVMYVFQKAGQYTVVLYTPEASVLQIFGKLVQIAVASLVVSSLVIFAIGFLSIWQITQPIRKLKETVSKYEPYRDGVSLPKAGTTEIDELMATFQAMADKIKKHQKDHMEFLQNVSHELRTPLMSIQGYAHAINEQVVSQEKGLSIITQESYRLVRMVDRLMQLTRLEESGFERKEQSFDLLDMVRQTVELLAPAAAEKGVGLQVAGHPLQVRTSGESVFQMLVNLLQNAIRYAYSEVRIEVAAVQQRADGWMIVVDDDGAGVPLDVQERMFQRYYKGSDGQTGLGLAISHKLAETIGAVLRYERSPTGGARFIIEYQS</sequence>
<reference evidence="17" key="1">
    <citation type="submission" date="2023-12" db="EMBL/GenBank/DDBJ databases">
        <title>Fervidustalea candida gen. nov., sp. nov., a novel member of the family Paenibacillaceae isolated from a geothermal area.</title>
        <authorList>
            <person name="Li W.-J."/>
            <person name="Jiao J.-Y."/>
            <person name="Chen Y."/>
        </authorList>
    </citation>
    <scope>NUCLEOTIDE SEQUENCE</scope>
    <source>
        <strain evidence="17">SYSU GA230002</strain>
    </source>
</reference>
<evidence type="ECO:0000256" key="3">
    <source>
        <dbReference type="ARBA" id="ARBA00012438"/>
    </source>
</evidence>
<keyword evidence="6" id="KW-0808">Transferase</keyword>